<dbReference type="AlphaFoldDB" id="A0A655A8R9"/>
<evidence type="ECO:0000313" key="1">
    <source>
        <dbReference type="EMBL" id="CKS56972.1"/>
    </source>
</evidence>
<name>A0A655A8R9_MYCTX</name>
<organism evidence="1 5">
    <name type="scientific">Mycobacterium tuberculosis</name>
    <dbReference type="NCBI Taxonomy" id="1773"/>
    <lineage>
        <taxon>Bacteria</taxon>
        <taxon>Bacillati</taxon>
        <taxon>Actinomycetota</taxon>
        <taxon>Actinomycetes</taxon>
        <taxon>Mycobacteriales</taxon>
        <taxon>Mycobacteriaceae</taxon>
        <taxon>Mycobacterium</taxon>
        <taxon>Mycobacterium tuberculosis complex</taxon>
    </lineage>
</organism>
<dbReference type="EMBL" id="CQQC01001242">
    <property type="protein sequence ID" value="CNV77291.1"/>
    <property type="molecule type" value="Genomic_DNA"/>
</dbReference>
<evidence type="ECO:0000313" key="6">
    <source>
        <dbReference type="Proteomes" id="UP000050164"/>
    </source>
</evidence>
<evidence type="ECO:0000313" key="4">
    <source>
        <dbReference type="Proteomes" id="UP000039217"/>
    </source>
</evidence>
<dbReference type="Proteomes" id="UP000050164">
    <property type="component" value="Unassembled WGS sequence"/>
</dbReference>
<evidence type="ECO:0000313" key="2">
    <source>
        <dbReference type="EMBL" id="CKT31255.1"/>
    </source>
</evidence>
<evidence type="ECO:0000313" key="3">
    <source>
        <dbReference type="EMBL" id="CNV77291.1"/>
    </source>
</evidence>
<dbReference type="EMBL" id="CNFU01000821">
    <property type="protein sequence ID" value="CKS56972.1"/>
    <property type="molecule type" value="Genomic_DNA"/>
</dbReference>
<protein>
    <submittedName>
        <fullName evidence="1">Uncharacterized protein</fullName>
    </submittedName>
</protein>
<dbReference type="Proteomes" id="UP000049023">
    <property type="component" value="Unassembled WGS sequence"/>
</dbReference>
<reference evidence="4 5" key="1">
    <citation type="submission" date="2015-03" db="EMBL/GenBank/DDBJ databases">
        <authorList>
            <consortium name="Pathogen Informatics"/>
        </authorList>
    </citation>
    <scope>NUCLEOTIDE SEQUENCE [LARGE SCALE GENOMIC DNA]</scope>
    <source>
        <strain evidence="2 6">Bir 185</strain>
        <strain evidence="1 5">Bir 187</strain>
        <strain evidence="3 4">D00501624</strain>
    </source>
</reference>
<dbReference type="Proteomes" id="UP000039217">
    <property type="component" value="Unassembled WGS sequence"/>
</dbReference>
<gene>
    <name evidence="3" type="ORF">ERS007661_03061</name>
    <name evidence="2" type="ORF">ERS027659_04235</name>
    <name evidence="1" type="ORF">ERS027661_03255</name>
</gene>
<proteinExistence type="predicted"/>
<dbReference type="EMBL" id="CNFT01001452">
    <property type="protein sequence ID" value="CKT31255.1"/>
    <property type="molecule type" value="Genomic_DNA"/>
</dbReference>
<evidence type="ECO:0000313" key="5">
    <source>
        <dbReference type="Proteomes" id="UP000049023"/>
    </source>
</evidence>
<accession>A0A655A8R9</accession>
<sequence length="70" mass="7835">MPRLESPVLTKPMLTLPRFPMPALRPPWFATPKFSVRLPVLSRNRPARLAPMFAMPEPKAGVARSSVLVL</sequence>